<dbReference type="GO" id="GO:0071949">
    <property type="term" value="F:FAD binding"/>
    <property type="evidence" value="ECO:0007669"/>
    <property type="project" value="InterPro"/>
</dbReference>
<keyword evidence="1" id="KW-0285">Flavoprotein</keyword>
<protein>
    <submittedName>
        <fullName evidence="5">D-arabinono-1,4-lactone oxidase</fullName>
    </submittedName>
    <submittedName>
        <fullName evidence="4">L-gulono-1,4-lactone dehydrogenase</fullName>
        <ecNumber evidence="4">1.1.2.-</ecNumber>
    </submittedName>
</protein>
<dbReference type="PANTHER" id="PTHR43762:SF1">
    <property type="entry name" value="D-ARABINONO-1,4-LACTONE OXIDASE"/>
    <property type="match status" value="1"/>
</dbReference>
<dbReference type="EC" id="1.1.2.-" evidence="4"/>
<reference evidence="4" key="1">
    <citation type="submission" date="2016-11" db="EMBL/GenBank/DDBJ databases">
        <title>Complete genome sequence of Virgibacillus dokdonensis 21D, a halophilic bacterium isolated from the deep hypersaline anoxic basin Discovery in the Mediterranean Sea.</title>
        <authorList>
            <person name="Zeaiter Z."/>
            <person name="Booth J.M."/>
            <person name="Prosdocimi E.M."/>
            <person name="Mapelli F."/>
            <person name="Fusi M."/>
            <person name="Daffonchio D."/>
            <person name="Borin S."/>
            <person name="Crotti E."/>
        </authorList>
    </citation>
    <scope>NUCLEOTIDE SEQUENCE</scope>
    <source>
        <strain evidence="4">21D</strain>
    </source>
</reference>
<feature type="domain" description="FAD-binding PCMH-type" evidence="3">
    <location>
        <begin position="13"/>
        <end position="182"/>
    </location>
</feature>
<dbReference type="InterPro" id="IPR016167">
    <property type="entry name" value="FAD-bd_PCMH_sub1"/>
</dbReference>
<dbReference type="EMBL" id="JAZHPM010000003">
    <property type="protein sequence ID" value="MEF2290815.1"/>
    <property type="molecule type" value="Genomic_DNA"/>
</dbReference>
<dbReference type="STRING" id="302167.GCA_900166595_00543"/>
<dbReference type="Pfam" id="PF01565">
    <property type="entry name" value="FAD_binding_4"/>
    <property type="match status" value="1"/>
</dbReference>
<dbReference type="InterPro" id="IPR007173">
    <property type="entry name" value="ALO_C"/>
</dbReference>
<keyword evidence="7" id="KW-1185">Reference proteome</keyword>
<evidence type="ECO:0000313" key="7">
    <source>
        <dbReference type="Proteomes" id="UP001356080"/>
    </source>
</evidence>
<dbReference type="Gene3D" id="3.30.465.10">
    <property type="match status" value="1"/>
</dbReference>
<proteinExistence type="predicted"/>
<reference evidence="5 7" key="3">
    <citation type="submission" date="2024-01" db="EMBL/GenBank/DDBJ databases">
        <title>Survival strategy associated with biotechnological potential of Virgibacillus dokdonensis T4.6 isolated from salt-fermented shrimp paste.</title>
        <authorList>
            <person name="Doan T.V."/>
            <person name="Quach N.T."/>
            <person name="Phi Q.-T."/>
        </authorList>
    </citation>
    <scope>NUCLEOTIDE SEQUENCE [LARGE SCALE GENOMIC DNA]</scope>
    <source>
        <strain evidence="5 7">T4.6</strain>
    </source>
</reference>
<name>A0A2K9J6N4_9BACI</name>
<dbReference type="InterPro" id="IPR006094">
    <property type="entry name" value="Oxid_FAD_bind_N"/>
</dbReference>
<organism evidence="4 6">
    <name type="scientific">Virgibacillus dokdonensis</name>
    <dbReference type="NCBI Taxonomy" id="302167"/>
    <lineage>
        <taxon>Bacteria</taxon>
        <taxon>Bacillati</taxon>
        <taxon>Bacillota</taxon>
        <taxon>Bacilli</taxon>
        <taxon>Bacillales</taxon>
        <taxon>Bacillaceae</taxon>
        <taxon>Virgibacillus</taxon>
    </lineage>
</organism>
<dbReference type="GO" id="GO:0003885">
    <property type="term" value="F:D-arabinono-1,4-lactone oxidase activity"/>
    <property type="evidence" value="ECO:0007669"/>
    <property type="project" value="InterPro"/>
</dbReference>
<gene>
    <name evidence="4" type="ORF">A21D_01829</name>
    <name evidence="5" type="ORF">V2W34_02165</name>
</gene>
<dbReference type="InterPro" id="IPR036318">
    <property type="entry name" value="FAD-bd_PCMH-like_sf"/>
</dbReference>
<evidence type="ECO:0000313" key="6">
    <source>
        <dbReference type="Proteomes" id="UP000234237"/>
    </source>
</evidence>
<reference evidence="6" key="2">
    <citation type="submission" date="2016-11" db="EMBL/GenBank/DDBJ databases">
        <title>Complete genome sequence of Virgibacillus pantothenticus 21D, a halophilic bacterium isolated from the deep hypersaline anoxic basin Discovery in the Mediterranean Sea.</title>
        <authorList>
            <person name="Zeaiter Z."/>
            <person name="Booth J.M."/>
            <person name="Prosdocimi E.M."/>
            <person name="Mapelli F."/>
            <person name="Fusi M."/>
            <person name="Daffonchio D."/>
            <person name="Borin S."/>
            <person name="Crotti E."/>
        </authorList>
    </citation>
    <scope>NUCLEOTIDE SEQUENCE [LARGE SCALE GENOMIC DNA]</scope>
    <source>
        <strain evidence="6">21D</strain>
    </source>
</reference>
<dbReference type="InterPro" id="IPR016166">
    <property type="entry name" value="FAD-bd_PCMH"/>
</dbReference>
<dbReference type="RefSeq" id="WP_101933287.1">
    <property type="nucleotide sequence ID" value="NZ_CP018622.1"/>
</dbReference>
<dbReference type="NCBIfam" id="TIGR01679">
    <property type="entry name" value="bact_FAD_ox"/>
    <property type="match status" value="1"/>
</dbReference>
<dbReference type="Pfam" id="PF04030">
    <property type="entry name" value="ALO"/>
    <property type="match status" value="1"/>
</dbReference>
<dbReference type="PANTHER" id="PTHR43762">
    <property type="entry name" value="L-GULONOLACTONE OXIDASE"/>
    <property type="match status" value="1"/>
</dbReference>
<dbReference type="SUPFAM" id="SSF56176">
    <property type="entry name" value="FAD-binding/transporter-associated domain-like"/>
    <property type="match status" value="1"/>
</dbReference>
<dbReference type="AlphaFoldDB" id="A0A2K9J6N4"/>
<dbReference type="KEGG" id="vpn:A21D_01829"/>
<evidence type="ECO:0000259" key="3">
    <source>
        <dbReference type="PROSITE" id="PS51387"/>
    </source>
</evidence>
<dbReference type="GO" id="GO:0016020">
    <property type="term" value="C:membrane"/>
    <property type="evidence" value="ECO:0007669"/>
    <property type="project" value="InterPro"/>
</dbReference>
<dbReference type="InterPro" id="IPR016171">
    <property type="entry name" value="Vanillyl_alc_oxidase_C-sub2"/>
</dbReference>
<dbReference type="Gene3D" id="3.30.43.10">
    <property type="entry name" value="Uridine Diphospho-n-acetylenolpyruvylglucosamine Reductase, domain 2"/>
    <property type="match status" value="1"/>
</dbReference>
<evidence type="ECO:0000256" key="2">
    <source>
        <dbReference type="ARBA" id="ARBA00023002"/>
    </source>
</evidence>
<dbReference type="Gene3D" id="1.10.45.10">
    <property type="entry name" value="Vanillyl-alcohol Oxidase, Chain A, domain 4"/>
    <property type="match status" value="1"/>
</dbReference>
<dbReference type="InterPro" id="IPR010031">
    <property type="entry name" value="FAD_lactone_oxidase-like"/>
</dbReference>
<accession>A0A2K9J6N4</accession>
<evidence type="ECO:0000313" key="5">
    <source>
        <dbReference type="EMBL" id="MEF2290815.1"/>
    </source>
</evidence>
<dbReference type="EMBL" id="CP018622">
    <property type="protein sequence ID" value="AUJ24910.1"/>
    <property type="molecule type" value="Genomic_DNA"/>
</dbReference>
<evidence type="ECO:0000256" key="1">
    <source>
        <dbReference type="ARBA" id="ARBA00022630"/>
    </source>
</evidence>
<sequence length="447" mass="50992">MKEAYWKNWAETVYFEPHQVAYPTSINEVCQLVKKANVKKQQVRVIGAGHSFTPIFVSEDYLLSLDKLSGIVSMDGQKQTAVVLAGTRLYDLAKHLAAKGFSQENLGDINMQSLAGAILTGTHGTGIQFGSLATQVVELKMVNAEGELLTINAESEVPLQAAAVSLGLLGIVVEVTIRIIPSPTYRFESKKMHFQDVLQNMDHFIAENRHFECYLFPYSDTVQIKMMNLSDQKPQSIRRHQLEALVVENYVYQFLSEVARVVPPTTYWISRLSAKAIGSSVIHAKSCDLFATARNVRFREMEYSIPLENVREALIAIRTKMAKEGYQVHFPIEVRMVKGDDLWLSTAYERDSAYIAIHMYRGMPYEKYFQDMDSVLQVYEARPHWGKMHNMNMDQLQRLYPKLEAFLRLREQLDPTGLFLNAYFEKLFAISNKGNVERLQNSVTFTS</sequence>
<dbReference type="InterPro" id="IPR016169">
    <property type="entry name" value="FAD-bd_PCMH_sub2"/>
</dbReference>
<dbReference type="Proteomes" id="UP000234237">
    <property type="component" value="Chromosome"/>
</dbReference>
<dbReference type="Gene3D" id="3.30.70.2520">
    <property type="match status" value="1"/>
</dbReference>
<dbReference type="PIRSF" id="PIRSF000136">
    <property type="entry name" value="LGO_GLO"/>
    <property type="match status" value="1"/>
</dbReference>
<evidence type="ECO:0000313" key="4">
    <source>
        <dbReference type="EMBL" id="AUJ24910.1"/>
    </source>
</evidence>
<keyword evidence="2 4" id="KW-0560">Oxidoreductase</keyword>
<dbReference type="PROSITE" id="PS51387">
    <property type="entry name" value="FAD_PCMH"/>
    <property type="match status" value="1"/>
</dbReference>
<dbReference type="Proteomes" id="UP001356080">
    <property type="component" value="Unassembled WGS sequence"/>
</dbReference>